<accession>A0A2G9TDA9</accession>
<dbReference type="OrthoDB" id="10459012at2759"/>
<evidence type="ECO:0000313" key="3">
    <source>
        <dbReference type="Proteomes" id="UP000230423"/>
    </source>
</evidence>
<reference evidence="2 3" key="1">
    <citation type="submission" date="2015-09" db="EMBL/GenBank/DDBJ databases">
        <title>Draft genome of the parasitic nematode Teladorsagia circumcincta isolate WARC Sus (inbred).</title>
        <authorList>
            <person name="Mitreva M."/>
        </authorList>
    </citation>
    <scope>NUCLEOTIDE SEQUENCE [LARGE SCALE GENOMIC DNA]</scope>
    <source>
        <strain evidence="2 3">S</strain>
    </source>
</reference>
<name>A0A2G9TDA9_TELCI</name>
<keyword evidence="3" id="KW-1185">Reference proteome</keyword>
<sequence length="68" mass="7624">MPNAFKATTSIFGYIPVHKRSLSQSLADTAVLAAGHALDNLQDWFEKPSKEKQKLDRTVSHKEPLETE</sequence>
<proteinExistence type="predicted"/>
<feature type="non-terminal residue" evidence="2">
    <location>
        <position position="68"/>
    </location>
</feature>
<dbReference type="EMBL" id="KZ386728">
    <property type="protein sequence ID" value="PIO55350.1"/>
    <property type="molecule type" value="Genomic_DNA"/>
</dbReference>
<evidence type="ECO:0000256" key="1">
    <source>
        <dbReference type="SAM" id="MobiDB-lite"/>
    </source>
</evidence>
<organism evidence="2 3">
    <name type="scientific">Teladorsagia circumcincta</name>
    <name type="common">Brown stomach worm</name>
    <name type="synonym">Ostertagia circumcincta</name>
    <dbReference type="NCBI Taxonomy" id="45464"/>
    <lineage>
        <taxon>Eukaryota</taxon>
        <taxon>Metazoa</taxon>
        <taxon>Ecdysozoa</taxon>
        <taxon>Nematoda</taxon>
        <taxon>Chromadorea</taxon>
        <taxon>Rhabditida</taxon>
        <taxon>Rhabditina</taxon>
        <taxon>Rhabditomorpha</taxon>
        <taxon>Strongyloidea</taxon>
        <taxon>Trichostrongylidae</taxon>
        <taxon>Teladorsagia</taxon>
    </lineage>
</organism>
<dbReference type="AlphaFoldDB" id="A0A2G9TDA9"/>
<feature type="region of interest" description="Disordered" evidence="1">
    <location>
        <begin position="49"/>
        <end position="68"/>
    </location>
</feature>
<evidence type="ECO:0000313" key="2">
    <source>
        <dbReference type="EMBL" id="PIO55350.1"/>
    </source>
</evidence>
<dbReference type="Proteomes" id="UP000230423">
    <property type="component" value="Unassembled WGS sequence"/>
</dbReference>
<protein>
    <submittedName>
        <fullName evidence="2">Uncharacterized protein</fullName>
    </submittedName>
</protein>
<gene>
    <name evidence="2" type="ORF">TELCIR_23264</name>
</gene>